<proteinExistence type="predicted"/>
<dbReference type="AlphaFoldDB" id="A0AAV7WSY5"/>
<evidence type="ECO:0000313" key="2">
    <source>
        <dbReference type="Proteomes" id="UP001066276"/>
    </source>
</evidence>
<reference evidence="1" key="1">
    <citation type="journal article" date="2022" name="bioRxiv">
        <title>Sequencing and chromosome-scale assembly of the giantPleurodeles waltlgenome.</title>
        <authorList>
            <person name="Brown T."/>
            <person name="Elewa A."/>
            <person name="Iarovenko S."/>
            <person name="Subramanian E."/>
            <person name="Araus A.J."/>
            <person name="Petzold A."/>
            <person name="Susuki M."/>
            <person name="Suzuki K.-i.T."/>
            <person name="Hayashi T."/>
            <person name="Toyoda A."/>
            <person name="Oliveira C."/>
            <person name="Osipova E."/>
            <person name="Leigh N.D."/>
            <person name="Simon A."/>
            <person name="Yun M.H."/>
        </authorList>
    </citation>
    <scope>NUCLEOTIDE SEQUENCE</scope>
    <source>
        <strain evidence="1">20211129_DDA</strain>
        <tissue evidence="1">Liver</tissue>
    </source>
</reference>
<accession>A0AAV7WSY5</accession>
<keyword evidence="2" id="KW-1185">Reference proteome</keyword>
<protein>
    <submittedName>
        <fullName evidence="1">Uncharacterized protein</fullName>
    </submittedName>
</protein>
<evidence type="ECO:0000313" key="1">
    <source>
        <dbReference type="EMBL" id="KAJ1215034.1"/>
    </source>
</evidence>
<dbReference type="EMBL" id="JANPWB010000001">
    <property type="protein sequence ID" value="KAJ1215034.1"/>
    <property type="molecule type" value="Genomic_DNA"/>
</dbReference>
<sequence length="68" mass="7510">MEPAEWEAARALQEEPKIDALHGAAATTSHRWTARLRRACGGAQLPTAMLIDAESFSKTQEWKFKIAG</sequence>
<name>A0AAV7WSY5_PLEWA</name>
<organism evidence="1 2">
    <name type="scientific">Pleurodeles waltl</name>
    <name type="common">Iberian ribbed newt</name>
    <dbReference type="NCBI Taxonomy" id="8319"/>
    <lineage>
        <taxon>Eukaryota</taxon>
        <taxon>Metazoa</taxon>
        <taxon>Chordata</taxon>
        <taxon>Craniata</taxon>
        <taxon>Vertebrata</taxon>
        <taxon>Euteleostomi</taxon>
        <taxon>Amphibia</taxon>
        <taxon>Batrachia</taxon>
        <taxon>Caudata</taxon>
        <taxon>Salamandroidea</taxon>
        <taxon>Salamandridae</taxon>
        <taxon>Pleurodelinae</taxon>
        <taxon>Pleurodeles</taxon>
    </lineage>
</organism>
<dbReference type="Proteomes" id="UP001066276">
    <property type="component" value="Chromosome 1_1"/>
</dbReference>
<comment type="caution">
    <text evidence="1">The sequence shown here is derived from an EMBL/GenBank/DDBJ whole genome shotgun (WGS) entry which is preliminary data.</text>
</comment>
<gene>
    <name evidence="1" type="ORF">NDU88_002644</name>
</gene>